<comment type="subcellular location">
    <subcellularLocation>
        <location evidence="1">Nucleus</location>
    </subcellularLocation>
</comment>
<feature type="domain" description="Clp1 N-terminal" evidence="7">
    <location>
        <begin position="24"/>
        <end position="115"/>
    </location>
</feature>
<keyword evidence="2" id="KW-0507">mRNA processing</keyword>
<dbReference type="EMBL" id="JACGWM010000005">
    <property type="protein sequence ID" value="KAL0372194.1"/>
    <property type="molecule type" value="Genomic_DNA"/>
</dbReference>
<dbReference type="Gene3D" id="2.60.120.1030">
    <property type="entry name" value="Clp1, DNA binding domain"/>
    <property type="match status" value="1"/>
</dbReference>
<keyword evidence="4" id="KW-0067">ATP-binding</keyword>
<dbReference type="InterPro" id="IPR032324">
    <property type="entry name" value="Clp1_N"/>
</dbReference>
<dbReference type="InterPro" id="IPR038239">
    <property type="entry name" value="Clp1_N_sf"/>
</dbReference>
<organism evidence="8">
    <name type="scientific">Sesamum calycinum</name>
    <dbReference type="NCBI Taxonomy" id="2727403"/>
    <lineage>
        <taxon>Eukaryota</taxon>
        <taxon>Viridiplantae</taxon>
        <taxon>Streptophyta</taxon>
        <taxon>Embryophyta</taxon>
        <taxon>Tracheophyta</taxon>
        <taxon>Spermatophyta</taxon>
        <taxon>Magnoliopsida</taxon>
        <taxon>eudicotyledons</taxon>
        <taxon>Gunneridae</taxon>
        <taxon>Pentapetalae</taxon>
        <taxon>asterids</taxon>
        <taxon>lamiids</taxon>
        <taxon>Lamiales</taxon>
        <taxon>Pedaliaceae</taxon>
        <taxon>Sesamum</taxon>
    </lineage>
</organism>
<feature type="compositionally biased region" description="Low complexity" evidence="6">
    <location>
        <begin position="1"/>
        <end position="19"/>
    </location>
</feature>
<dbReference type="GO" id="GO:0051731">
    <property type="term" value="F:polynucleotide 5'-hydroxyl-kinase activity"/>
    <property type="evidence" value="ECO:0007669"/>
    <property type="project" value="InterPro"/>
</dbReference>
<dbReference type="FunFam" id="2.60.120.1030:FF:000001">
    <property type="entry name" value="Protein CLP1 homolog 5"/>
    <property type="match status" value="1"/>
</dbReference>
<keyword evidence="3" id="KW-0547">Nucleotide-binding</keyword>
<evidence type="ECO:0000259" key="7">
    <source>
        <dbReference type="Pfam" id="PF16573"/>
    </source>
</evidence>
<proteinExistence type="predicted"/>
<reference evidence="8" key="2">
    <citation type="journal article" date="2024" name="Plant">
        <title>Genomic evolution and insights into agronomic trait innovations of Sesamum species.</title>
        <authorList>
            <person name="Miao H."/>
            <person name="Wang L."/>
            <person name="Qu L."/>
            <person name="Liu H."/>
            <person name="Sun Y."/>
            <person name="Le M."/>
            <person name="Wang Q."/>
            <person name="Wei S."/>
            <person name="Zheng Y."/>
            <person name="Lin W."/>
            <person name="Duan Y."/>
            <person name="Cao H."/>
            <person name="Xiong S."/>
            <person name="Wang X."/>
            <person name="Wei L."/>
            <person name="Li C."/>
            <person name="Ma Q."/>
            <person name="Ju M."/>
            <person name="Zhao R."/>
            <person name="Li G."/>
            <person name="Mu C."/>
            <person name="Tian Q."/>
            <person name="Mei H."/>
            <person name="Zhang T."/>
            <person name="Gao T."/>
            <person name="Zhang H."/>
        </authorList>
    </citation>
    <scope>NUCLEOTIDE SEQUENCE</scope>
    <source>
        <strain evidence="8">KEN8</strain>
    </source>
</reference>
<evidence type="ECO:0000256" key="1">
    <source>
        <dbReference type="ARBA" id="ARBA00004123"/>
    </source>
</evidence>
<dbReference type="GO" id="GO:0006397">
    <property type="term" value="P:mRNA processing"/>
    <property type="evidence" value="ECO:0007669"/>
    <property type="project" value="UniProtKB-KW"/>
</dbReference>
<keyword evidence="5" id="KW-0539">Nucleus</keyword>
<dbReference type="PANTHER" id="PTHR12755:SF6">
    <property type="entry name" value="POLYRIBONUCLEOTIDE 5'-HYDROXYL-KINASE CLP1"/>
    <property type="match status" value="1"/>
</dbReference>
<evidence type="ECO:0000256" key="4">
    <source>
        <dbReference type="ARBA" id="ARBA00022840"/>
    </source>
</evidence>
<evidence type="ECO:0000256" key="2">
    <source>
        <dbReference type="ARBA" id="ARBA00022664"/>
    </source>
</evidence>
<name>A0AAW2QWT5_9LAMI</name>
<gene>
    <name evidence="8" type="ORF">Scaly_0901000</name>
</gene>
<evidence type="ECO:0000313" key="8">
    <source>
        <dbReference type="EMBL" id="KAL0372194.1"/>
    </source>
</evidence>
<accession>A0AAW2QWT5</accession>
<reference evidence="8" key="1">
    <citation type="submission" date="2020-06" db="EMBL/GenBank/DDBJ databases">
        <authorList>
            <person name="Li T."/>
            <person name="Hu X."/>
            <person name="Zhang T."/>
            <person name="Song X."/>
            <person name="Zhang H."/>
            <person name="Dai N."/>
            <person name="Sheng W."/>
            <person name="Hou X."/>
            <person name="Wei L."/>
        </authorList>
    </citation>
    <scope>NUCLEOTIDE SEQUENCE</scope>
    <source>
        <strain evidence="8">KEN8</strain>
        <tissue evidence="8">Leaf</tissue>
    </source>
</reference>
<protein>
    <submittedName>
        <fullName evidence="8">Protein CLP1</fullName>
    </submittedName>
</protein>
<dbReference type="GO" id="GO:0005524">
    <property type="term" value="F:ATP binding"/>
    <property type="evidence" value="ECO:0007669"/>
    <property type="project" value="UniProtKB-KW"/>
</dbReference>
<sequence length="152" mass="16819">MAYGGTSVTPTGPPGSSTSIRQVKLDKECELRVEVSPDSPLRLRLLTGTAEIFGTEIAPEIWLTFPPRLKFAVFTWYGATIEMDGTTETDYTADETPMISYVNVHAVLDARRHRAKASASDSDASQSLYSGTKSYCCGTYRFWKEYIIKDAS</sequence>
<comment type="caution">
    <text evidence="8">The sequence shown here is derived from an EMBL/GenBank/DDBJ whole genome shotgun (WGS) entry which is preliminary data.</text>
</comment>
<feature type="region of interest" description="Disordered" evidence="6">
    <location>
        <begin position="1"/>
        <end position="20"/>
    </location>
</feature>
<dbReference type="PANTHER" id="PTHR12755">
    <property type="entry name" value="CLEAVAGE/POLYADENYLATION FACTOR IA SUBUNIT CLP1P"/>
    <property type="match status" value="1"/>
</dbReference>
<dbReference type="InterPro" id="IPR045116">
    <property type="entry name" value="Clp1/Grc3"/>
</dbReference>
<dbReference type="AlphaFoldDB" id="A0AAW2QWT5"/>
<dbReference type="Pfam" id="PF16573">
    <property type="entry name" value="CLP1_N"/>
    <property type="match status" value="1"/>
</dbReference>
<evidence type="ECO:0000256" key="3">
    <source>
        <dbReference type="ARBA" id="ARBA00022741"/>
    </source>
</evidence>
<evidence type="ECO:0000256" key="5">
    <source>
        <dbReference type="ARBA" id="ARBA00023242"/>
    </source>
</evidence>
<dbReference type="GO" id="GO:0005634">
    <property type="term" value="C:nucleus"/>
    <property type="evidence" value="ECO:0007669"/>
    <property type="project" value="UniProtKB-SubCell"/>
</dbReference>
<dbReference type="GO" id="GO:0006388">
    <property type="term" value="P:tRNA splicing, via endonucleolytic cleavage and ligation"/>
    <property type="evidence" value="ECO:0007669"/>
    <property type="project" value="TreeGrafter"/>
</dbReference>
<evidence type="ECO:0000256" key="6">
    <source>
        <dbReference type="SAM" id="MobiDB-lite"/>
    </source>
</evidence>